<protein>
    <submittedName>
        <fullName evidence="1">Uncharacterized protein</fullName>
    </submittedName>
</protein>
<dbReference type="EMBL" id="CAJEWN010002377">
    <property type="protein sequence ID" value="CAD2203366.1"/>
    <property type="molecule type" value="Genomic_DNA"/>
</dbReference>
<reference evidence="1 2" key="1">
    <citation type="submission" date="2020-08" db="EMBL/GenBank/DDBJ databases">
        <authorList>
            <person name="Koutsovoulos G."/>
            <person name="Danchin GJ E."/>
        </authorList>
    </citation>
    <scope>NUCLEOTIDE SEQUENCE [LARGE SCALE GENOMIC DNA]</scope>
</reference>
<evidence type="ECO:0000313" key="1">
    <source>
        <dbReference type="EMBL" id="CAD2203366.1"/>
    </source>
</evidence>
<gene>
    <name evidence="1" type="ORF">MENT_LOCUS57052</name>
</gene>
<name>A0A6V7XVK9_MELEN</name>
<dbReference type="AlphaFoldDB" id="A0A6V7XVK9"/>
<sequence length="41" mass="5117">MARYRLIISRPTENLYKLFWPCIKYASTNAFLRRREKYSFL</sequence>
<organism evidence="1 2">
    <name type="scientific">Meloidogyne enterolobii</name>
    <name type="common">Root-knot nematode worm</name>
    <name type="synonym">Meloidogyne mayaguensis</name>
    <dbReference type="NCBI Taxonomy" id="390850"/>
    <lineage>
        <taxon>Eukaryota</taxon>
        <taxon>Metazoa</taxon>
        <taxon>Ecdysozoa</taxon>
        <taxon>Nematoda</taxon>
        <taxon>Chromadorea</taxon>
        <taxon>Rhabditida</taxon>
        <taxon>Tylenchina</taxon>
        <taxon>Tylenchomorpha</taxon>
        <taxon>Tylenchoidea</taxon>
        <taxon>Meloidogynidae</taxon>
        <taxon>Meloidogyninae</taxon>
        <taxon>Meloidogyne</taxon>
    </lineage>
</organism>
<evidence type="ECO:0000313" key="2">
    <source>
        <dbReference type="Proteomes" id="UP000580250"/>
    </source>
</evidence>
<proteinExistence type="predicted"/>
<comment type="caution">
    <text evidence="1">The sequence shown here is derived from an EMBL/GenBank/DDBJ whole genome shotgun (WGS) entry which is preliminary data.</text>
</comment>
<dbReference type="Proteomes" id="UP000580250">
    <property type="component" value="Unassembled WGS sequence"/>
</dbReference>
<accession>A0A6V7XVK9</accession>